<dbReference type="Gene3D" id="2.60.120.200">
    <property type="match status" value="2"/>
</dbReference>
<keyword evidence="3" id="KW-1185">Reference proteome</keyword>
<comment type="caution">
    <text evidence="2">The sequence shown here is derived from an EMBL/GenBank/DDBJ whole genome shotgun (WGS) entry which is preliminary data.</text>
</comment>
<dbReference type="Proteomes" id="UP001202961">
    <property type="component" value="Unassembled WGS sequence"/>
</dbReference>
<sequence length="619" mass="62734">MPTGIGSEVAGYCASFTGDDTDWIGSLDGSSTNVTLVGDDRTGGSEAYSFGGDGYISLGTSATLNPRDPTDGVTYSAWIKPSSWGTQWVIGRDEASGRSFALGVHSVSKAVALQINGAATASSSAITSFELDKWAHLCAVGSSASGWKIYLDGVQVASASWSQPNSTATSTEIGRRTYSGSEGYFNGEIDDVRILDEAIDSTGIAKLSSRRGYDEGATYGLVAQYSATKTQDATDSAGSNDGTLTGDASVVSDVSDDGTHAYDFDGAGDYIVCGTSGVLNPRDPLSGVTYAAWIKPASWGVQWVVSRDTSSGRSFALGLDDDSQEAVLQINGSVTIAVSSVSGLQLDEWAHICAIGSDADGWELYVNGSLVGSSSWSRPNETETATRIGSREFSGFEGYFDGLIDDVRIYDTAIDGATLSSISSSRNYLPYSPQLGRAVEAGVANSLSVVSSIPVDLTLSVGTASGSGNTPIVDIPSPLSLSVDTGEGEGSGVSFGISAGSSHSPDSGTGEASGNAPSIATGFAESLVTGSGVGTGHYVTPSVASSYEVALGVGAANGTGTTLSVASGVEVSLASVGAGSGAGVSPTTSSLTVAALSSRSLTDFGDLSPSHSRNLLIGH</sequence>
<evidence type="ECO:0000313" key="3">
    <source>
        <dbReference type="Proteomes" id="UP001202961"/>
    </source>
</evidence>
<dbReference type="EMBL" id="JAMQBK010000012">
    <property type="protein sequence ID" value="MCM2369637.1"/>
    <property type="molecule type" value="Genomic_DNA"/>
</dbReference>
<dbReference type="InterPro" id="IPR013320">
    <property type="entry name" value="ConA-like_dom_sf"/>
</dbReference>
<feature type="compositionally biased region" description="Polar residues" evidence="1">
    <location>
        <begin position="230"/>
        <end position="243"/>
    </location>
</feature>
<dbReference type="SUPFAM" id="SSF49899">
    <property type="entry name" value="Concanavalin A-like lectins/glucanases"/>
    <property type="match status" value="2"/>
</dbReference>
<evidence type="ECO:0000313" key="2">
    <source>
        <dbReference type="EMBL" id="MCM2369637.1"/>
    </source>
</evidence>
<dbReference type="PANTHER" id="PTHR42535:SF2">
    <property type="entry name" value="CHROMOSOME UNDETERMINED SCAFFOLD_146, WHOLE GENOME SHOTGUN SEQUENCE"/>
    <property type="match status" value="1"/>
</dbReference>
<accession>A0ABT0TYG5</accession>
<feature type="region of interest" description="Disordered" evidence="1">
    <location>
        <begin position="485"/>
        <end position="516"/>
    </location>
</feature>
<organism evidence="2 3">
    <name type="scientific">Aporhodopirellula aestuarii</name>
    <dbReference type="NCBI Taxonomy" id="2950107"/>
    <lineage>
        <taxon>Bacteria</taxon>
        <taxon>Pseudomonadati</taxon>
        <taxon>Planctomycetota</taxon>
        <taxon>Planctomycetia</taxon>
        <taxon>Pirellulales</taxon>
        <taxon>Pirellulaceae</taxon>
        <taxon>Aporhodopirellula</taxon>
    </lineage>
</organism>
<proteinExistence type="predicted"/>
<feature type="compositionally biased region" description="Polar residues" evidence="1">
    <location>
        <begin position="499"/>
        <end position="516"/>
    </location>
</feature>
<dbReference type="PANTHER" id="PTHR42535">
    <property type="entry name" value="OOKINETE PROTEIN, PUTATIVE-RELATED"/>
    <property type="match status" value="1"/>
</dbReference>
<name>A0ABT0TYG5_9BACT</name>
<evidence type="ECO:0008006" key="4">
    <source>
        <dbReference type="Google" id="ProtNLM"/>
    </source>
</evidence>
<dbReference type="Pfam" id="PF13385">
    <property type="entry name" value="Laminin_G_3"/>
    <property type="match status" value="2"/>
</dbReference>
<feature type="region of interest" description="Disordered" evidence="1">
    <location>
        <begin position="230"/>
        <end position="249"/>
    </location>
</feature>
<dbReference type="RefSeq" id="WP_250927308.1">
    <property type="nucleotide sequence ID" value="NZ_JAMQBK010000012.1"/>
</dbReference>
<reference evidence="2 3" key="1">
    <citation type="journal article" date="2022" name="Syst. Appl. Microbiol.">
        <title>Rhodopirellula aestuarii sp. nov., a novel member of the genus Rhodopirellula isolated from brackish sediments collected in the Tagus River estuary, Portugal.</title>
        <authorList>
            <person name="Vitorino I.R."/>
            <person name="Klimek D."/>
            <person name="Calusinska M."/>
            <person name="Lobo-da-Cunha A."/>
            <person name="Vasconcelos V."/>
            <person name="Lage O.M."/>
        </authorList>
    </citation>
    <scope>NUCLEOTIDE SEQUENCE [LARGE SCALE GENOMIC DNA]</scope>
    <source>
        <strain evidence="2 3">ICT_H3.1</strain>
    </source>
</reference>
<protein>
    <recommendedName>
        <fullName evidence="4">LamG-like jellyroll fold domain-containing protein</fullName>
    </recommendedName>
</protein>
<gene>
    <name evidence="2" type="ORF">NB063_03265</name>
</gene>
<evidence type="ECO:0000256" key="1">
    <source>
        <dbReference type="SAM" id="MobiDB-lite"/>
    </source>
</evidence>